<dbReference type="Pfam" id="PF11376">
    <property type="entry name" value="DUF3179"/>
    <property type="match status" value="1"/>
</dbReference>
<dbReference type="RefSeq" id="WP_117314708.1">
    <property type="nucleotide sequence ID" value="NZ_QQSW01000001.1"/>
</dbReference>
<dbReference type="EMBL" id="SLWX01000002">
    <property type="protein sequence ID" value="TCO77850.1"/>
    <property type="molecule type" value="Genomic_DNA"/>
</dbReference>
<organism evidence="1 2">
    <name type="scientific">Chromatocurvus halotolerans</name>
    <dbReference type="NCBI Taxonomy" id="1132028"/>
    <lineage>
        <taxon>Bacteria</taxon>
        <taxon>Pseudomonadati</taxon>
        <taxon>Pseudomonadota</taxon>
        <taxon>Gammaproteobacteria</taxon>
        <taxon>Cellvibrionales</taxon>
        <taxon>Halieaceae</taxon>
        <taxon>Chromatocurvus</taxon>
    </lineage>
</organism>
<dbReference type="AlphaFoldDB" id="A0A4V2SC34"/>
<accession>A0A4V2SC34</accession>
<sequence length="315" mass="35249">MQTKRPLVLIILLLLILQSAYAITKNGFDLEGATIPPNEIKSGGPPRDGIPAINEPIFIPAKEARFVDSDDRVMGVVINGRPRAYPIAILNWHELVNDKIGNQHFTVSYCPLCGTGMVFATNVENEALIFGVSGLLYNSDMLLYDRNTMSLWSQILGEAISGPLVGTSLPQLSARHTSWEQWQSEHPETEVLSRDTGFRRDYGRSPYRGYEKSPRLFFEVANNAPGTYQRKALVMGVSVDGTHKAYPFEELTRNGQARFIDTVNGERLEIHWDEASQSAWAVSEAGSDYPTTTGFWFAWYAFFPETQVYTAGQDN</sequence>
<comment type="caution">
    <text evidence="1">The sequence shown here is derived from an EMBL/GenBank/DDBJ whole genome shotgun (WGS) entry which is preliminary data.</text>
</comment>
<gene>
    <name evidence="1" type="ORF">EV688_102310</name>
</gene>
<evidence type="ECO:0000313" key="1">
    <source>
        <dbReference type="EMBL" id="TCO77850.1"/>
    </source>
</evidence>
<name>A0A4V2SC34_9GAMM</name>
<dbReference type="Proteomes" id="UP000294980">
    <property type="component" value="Unassembled WGS sequence"/>
</dbReference>
<protein>
    <submittedName>
        <fullName evidence="1">Uncharacterized protein DUF3179</fullName>
    </submittedName>
</protein>
<keyword evidence="2" id="KW-1185">Reference proteome</keyword>
<proteinExistence type="predicted"/>
<evidence type="ECO:0000313" key="2">
    <source>
        <dbReference type="Proteomes" id="UP000294980"/>
    </source>
</evidence>
<dbReference type="InterPro" id="IPR021516">
    <property type="entry name" value="DUF3179"/>
</dbReference>
<dbReference type="OrthoDB" id="9806357at2"/>
<reference evidence="1 2" key="1">
    <citation type="submission" date="2019-03" db="EMBL/GenBank/DDBJ databases">
        <title>Genomic Encyclopedia of Type Strains, Phase IV (KMG-IV): sequencing the most valuable type-strain genomes for metagenomic binning, comparative biology and taxonomic classification.</title>
        <authorList>
            <person name="Goeker M."/>
        </authorList>
    </citation>
    <scope>NUCLEOTIDE SEQUENCE [LARGE SCALE GENOMIC DNA]</scope>
    <source>
        <strain evidence="1 2">DSM 23344</strain>
    </source>
</reference>